<protein>
    <submittedName>
        <fullName evidence="1">Uncharacterized protein</fullName>
    </submittedName>
</protein>
<sequence length="282" mass="32233">MRAFATMEDNTYGKVDEIDESGEHEGVHHYQVCDASCARGSPLNHLQYARQFMINLTKRIIYSITVLLGMFIKIFTKAPLDPSVPLSNRCFFKKCPSEVVDEFYSHLTDKRDMLALLMSGNKQHVNSGKQAVWSRCTPKGYDTLLSLQESTLEYNAMVHHLDLEIEPVLPELNHLKTLPLLVHPGGADEDTFRSMMVRSLGEVRITQVSLIHFTICRGFTNSVLNRRSRVRMIAAQLNPMAPRLKHFDGLFVVGDVSISFSKLDGKTRCQCRHVHKFRKYEF</sequence>
<dbReference type="Proteomes" id="UP000306584">
    <property type="component" value="Unassembled WGS sequence"/>
</dbReference>
<proteinExistence type="predicted"/>
<dbReference type="EMBL" id="QZBD01000545">
    <property type="protein sequence ID" value="THY11520.1"/>
    <property type="molecule type" value="Genomic_DNA"/>
</dbReference>
<reference evidence="1 2" key="1">
    <citation type="submission" date="2018-10" db="EMBL/GenBank/DDBJ databases">
        <title>Fifty Aureobasidium pullulans genomes reveal a recombining polyextremotolerant generalist.</title>
        <authorList>
            <person name="Gostincar C."/>
            <person name="Turk M."/>
            <person name="Zajc J."/>
            <person name="Gunde-Cimerman N."/>
        </authorList>
    </citation>
    <scope>NUCLEOTIDE SEQUENCE [LARGE SCALE GENOMIC DNA]</scope>
    <source>
        <strain evidence="1 2">EXF-6604</strain>
    </source>
</reference>
<dbReference type="AlphaFoldDB" id="A0A4S9KA69"/>
<accession>A0A4S9KA69</accession>
<comment type="caution">
    <text evidence="1">The sequence shown here is derived from an EMBL/GenBank/DDBJ whole genome shotgun (WGS) entry which is preliminary data.</text>
</comment>
<gene>
    <name evidence="1" type="ORF">D6D01_08881</name>
</gene>
<evidence type="ECO:0000313" key="1">
    <source>
        <dbReference type="EMBL" id="THY11520.1"/>
    </source>
</evidence>
<name>A0A4S9KA69_AURPU</name>
<organism evidence="1 2">
    <name type="scientific">Aureobasidium pullulans</name>
    <name type="common">Black yeast</name>
    <name type="synonym">Pullularia pullulans</name>
    <dbReference type="NCBI Taxonomy" id="5580"/>
    <lineage>
        <taxon>Eukaryota</taxon>
        <taxon>Fungi</taxon>
        <taxon>Dikarya</taxon>
        <taxon>Ascomycota</taxon>
        <taxon>Pezizomycotina</taxon>
        <taxon>Dothideomycetes</taxon>
        <taxon>Dothideomycetidae</taxon>
        <taxon>Dothideales</taxon>
        <taxon>Saccotheciaceae</taxon>
        <taxon>Aureobasidium</taxon>
    </lineage>
</organism>
<evidence type="ECO:0000313" key="2">
    <source>
        <dbReference type="Proteomes" id="UP000306584"/>
    </source>
</evidence>